<protein>
    <submittedName>
        <fullName evidence="2">DUF1847 domain-containing protein</fullName>
    </submittedName>
</protein>
<reference evidence="3" key="1">
    <citation type="submission" date="2018-05" db="EMBL/GenBank/DDBJ databases">
        <title>Genome Sequencing of selected type strains of the family Eggerthellaceae.</title>
        <authorList>
            <person name="Danylec N."/>
            <person name="Stoll D.A."/>
            <person name="Doetsch A."/>
            <person name="Huch M."/>
        </authorList>
    </citation>
    <scope>NUCLEOTIDE SEQUENCE [LARGE SCALE GENOMIC DNA]</scope>
    <source>
        <strain evidence="3">DSM 27213</strain>
    </source>
</reference>
<dbReference type="InterPro" id="IPR014997">
    <property type="entry name" value="DUF1847"/>
</dbReference>
<dbReference type="Proteomes" id="UP000285258">
    <property type="component" value="Unassembled WGS sequence"/>
</dbReference>
<accession>A0A423UKH6</accession>
<proteinExistence type="predicted"/>
<comment type="caution">
    <text evidence="2">The sequence shown here is derived from an EMBL/GenBank/DDBJ whole genome shotgun (WGS) entry which is preliminary data.</text>
</comment>
<sequence length="245" mass="26524">MENDDPRSCANCAVRACDDRSAEGAARAYPSFCLTQRTPDEEFEDAAALYRDDPETARIFQAAAEVEGLFYSQLTRVEEVMVFARRIGARKIGIATCMGLIDEAQAFARILRAKGFEDVCAVACKVGAVAKERAGIADDVKVHPGCFEPTCNPIMQARILNEAGCDLNVIVGLCVGHDTLFMKHAEAPVTYLVVKDRVLAHNPAAALYTKGSYYKRLLSPDLPEPRPRAGKEGGTPTPGDAAQVE</sequence>
<evidence type="ECO:0000313" key="2">
    <source>
        <dbReference type="EMBL" id="ROT90019.1"/>
    </source>
</evidence>
<name>A0A423UKH6_9ACTN</name>
<dbReference type="Pfam" id="PF08901">
    <property type="entry name" value="DUF1847"/>
    <property type="match status" value="1"/>
</dbReference>
<evidence type="ECO:0000313" key="3">
    <source>
        <dbReference type="Proteomes" id="UP000285258"/>
    </source>
</evidence>
<organism evidence="2 3">
    <name type="scientific">Gordonibacter urolithinfaciens</name>
    <dbReference type="NCBI Taxonomy" id="1335613"/>
    <lineage>
        <taxon>Bacteria</taxon>
        <taxon>Bacillati</taxon>
        <taxon>Actinomycetota</taxon>
        <taxon>Coriobacteriia</taxon>
        <taxon>Eggerthellales</taxon>
        <taxon>Eggerthellaceae</taxon>
        <taxon>Gordonibacter</taxon>
    </lineage>
</organism>
<dbReference type="RefSeq" id="WP_096228077.1">
    <property type="nucleotide sequence ID" value="NZ_CP168029.1"/>
</dbReference>
<dbReference type="AlphaFoldDB" id="A0A423UKH6"/>
<evidence type="ECO:0000256" key="1">
    <source>
        <dbReference type="SAM" id="MobiDB-lite"/>
    </source>
</evidence>
<feature type="region of interest" description="Disordered" evidence="1">
    <location>
        <begin position="218"/>
        <end position="245"/>
    </location>
</feature>
<gene>
    <name evidence="2" type="ORF">DMP12_07900</name>
</gene>
<dbReference type="EMBL" id="QIBW01000007">
    <property type="protein sequence ID" value="ROT90019.1"/>
    <property type="molecule type" value="Genomic_DNA"/>
</dbReference>